<dbReference type="RefSeq" id="XP_025493219.1">
    <property type="nucleotide sequence ID" value="XM_025641263.1"/>
</dbReference>
<proteinExistence type="predicted"/>
<dbReference type="GeneID" id="37144005"/>
<reference evidence="2 3" key="1">
    <citation type="submission" date="2016-12" db="EMBL/GenBank/DDBJ databases">
        <title>The genomes of Aspergillus section Nigri reveals drivers in fungal speciation.</title>
        <authorList>
            <consortium name="DOE Joint Genome Institute"/>
            <person name="Vesth T.C."/>
            <person name="Nybo J."/>
            <person name="Theobald S."/>
            <person name="Brandl J."/>
            <person name="Frisvad J.C."/>
            <person name="Nielsen K.F."/>
            <person name="Lyhne E.K."/>
            <person name="Kogle M.E."/>
            <person name="Kuo A."/>
            <person name="Riley R."/>
            <person name="Clum A."/>
            <person name="Nolan M."/>
            <person name="Lipzen A."/>
            <person name="Salamov A."/>
            <person name="Henrissat B."/>
            <person name="Wiebenga A."/>
            <person name="De Vries R.P."/>
            <person name="Grigoriev I.V."/>
            <person name="Mortensen U.H."/>
            <person name="Andersen M.R."/>
            <person name="Baker S.E."/>
        </authorList>
    </citation>
    <scope>NUCLEOTIDE SEQUENCE [LARGE SCALE GENOMIC DNA]</scope>
    <source>
        <strain evidence="2 3">CBS 121591</strain>
    </source>
</reference>
<gene>
    <name evidence="2" type="ORF">BO82DRAFT_49807</name>
</gene>
<name>A0A319CFD2_9EURO</name>
<dbReference type="EMBL" id="KZ821692">
    <property type="protein sequence ID" value="PYH83019.1"/>
    <property type="molecule type" value="Genomic_DNA"/>
</dbReference>
<evidence type="ECO:0000313" key="2">
    <source>
        <dbReference type="EMBL" id="PYH83019.1"/>
    </source>
</evidence>
<protein>
    <submittedName>
        <fullName evidence="2">Uncharacterized protein</fullName>
    </submittedName>
</protein>
<evidence type="ECO:0000313" key="3">
    <source>
        <dbReference type="Proteomes" id="UP000248340"/>
    </source>
</evidence>
<accession>A0A319CFD2</accession>
<keyword evidence="3" id="KW-1185">Reference proteome</keyword>
<dbReference type="OrthoDB" id="10365537at2759"/>
<organism evidence="2 3">
    <name type="scientific">Aspergillus uvarum CBS 121591</name>
    <dbReference type="NCBI Taxonomy" id="1448315"/>
    <lineage>
        <taxon>Eukaryota</taxon>
        <taxon>Fungi</taxon>
        <taxon>Dikarya</taxon>
        <taxon>Ascomycota</taxon>
        <taxon>Pezizomycotina</taxon>
        <taxon>Eurotiomycetes</taxon>
        <taxon>Eurotiomycetidae</taxon>
        <taxon>Eurotiales</taxon>
        <taxon>Aspergillaceae</taxon>
        <taxon>Aspergillus</taxon>
        <taxon>Aspergillus subgen. Circumdati</taxon>
    </lineage>
</organism>
<dbReference type="VEuPathDB" id="FungiDB:BO82DRAFT_49807"/>
<evidence type="ECO:0000256" key="1">
    <source>
        <dbReference type="SAM" id="MobiDB-lite"/>
    </source>
</evidence>
<feature type="region of interest" description="Disordered" evidence="1">
    <location>
        <begin position="108"/>
        <end position="128"/>
    </location>
</feature>
<dbReference type="AlphaFoldDB" id="A0A319CFD2"/>
<sequence length="128" mass="14039">MKGQSLSVRQSWAGCTLPAMLSRLTDWHSPCGLAAVCMGGVVDVRFRRRIWTLYQGAWFVVQTYIVITLCEENGLSGFLLFSSLPLPPLHPFRHGPLRGFSAAGPGTAATGLPKRPPRSQIPRMSKLC</sequence>
<dbReference type="Proteomes" id="UP000248340">
    <property type="component" value="Unassembled WGS sequence"/>
</dbReference>